<evidence type="ECO:0000256" key="3">
    <source>
        <dbReference type="ARBA" id="ARBA00022448"/>
    </source>
</evidence>
<evidence type="ECO:0000256" key="8">
    <source>
        <dbReference type="SAM" id="Phobius"/>
    </source>
</evidence>
<dbReference type="CDD" id="cd06550">
    <property type="entry name" value="TM_ABC_iron-siderophores_like"/>
    <property type="match status" value="1"/>
</dbReference>
<feature type="transmembrane region" description="Helical" evidence="8">
    <location>
        <begin position="345"/>
        <end position="364"/>
    </location>
</feature>
<evidence type="ECO:0000256" key="5">
    <source>
        <dbReference type="ARBA" id="ARBA00022692"/>
    </source>
</evidence>
<dbReference type="InterPro" id="IPR037294">
    <property type="entry name" value="ABC_BtuC-like"/>
</dbReference>
<evidence type="ECO:0000256" key="1">
    <source>
        <dbReference type="ARBA" id="ARBA00004651"/>
    </source>
</evidence>
<dbReference type="KEGG" id="whr:OG579_09735"/>
<dbReference type="GO" id="GO:0033214">
    <property type="term" value="P:siderophore-iron import into cell"/>
    <property type="evidence" value="ECO:0007669"/>
    <property type="project" value="TreeGrafter"/>
</dbReference>
<evidence type="ECO:0000256" key="7">
    <source>
        <dbReference type="ARBA" id="ARBA00023136"/>
    </source>
</evidence>
<dbReference type="Gene3D" id="1.10.3470.10">
    <property type="entry name" value="ABC transporter involved in vitamin B12 uptake, BtuC"/>
    <property type="match status" value="1"/>
</dbReference>
<dbReference type="PANTHER" id="PTHR30472">
    <property type="entry name" value="FERRIC ENTEROBACTIN TRANSPORT SYSTEM PERMEASE PROTEIN"/>
    <property type="match status" value="1"/>
</dbReference>
<dbReference type="SUPFAM" id="SSF81345">
    <property type="entry name" value="ABC transporter involved in vitamin B12 uptake, BtuC"/>
    <property type="match status" value="1"/>
</dbReference>
<dbReference type="AlphaFoldDB" id="A0AAU4K7P1"/>
<evidence type="ECO:0000256" key="4">
    <source>
        <dbReference type="ARBA" id="ARBA00022475"/>
    </source>
</evidence>
<comment type="subcellular location">
    <subcellularLocation>
        <location evidence="1">Cell membrane</location>
        <topology evidence="1">Multi-pass membrane protein</topology>
    </subcellularLocation>
</comment>
<dbReference type="PANTHER" id="PTHR30472:SF24">
    <property type="entry name" value="FERRIC ENTEROBACTIN TRANSPORT SYSTEM PERMEASE PROTEIN FEPG"/>
    <property type="match status" value="1"/>
</dbReference>
<evidence type="ECO:0000256" key="2">
    <source>
        <dbReference type="ARBA" id="ARBA00007935"/>
    </source>
</evidence>
<keyword evidence="10" id="KW-1185">Reference proteome</keyword>
<feature type="transmembrane region" description="Helical" evidence="8">
    <location>
        <begin position="270"/>
        <end position="289"/>
    </location>
</feature>
<feature type="transmembrane region" description="Helical" evidence="8">
    <location>
        <begin position="183"/>
        <end position="207"/>
    </location>
</feature>
<keyword evidence="6 8" id="KW-1133">Transmembrane helix</keyword>
<keyword evidence="7 8" id="KW-0472">Membrane</keyword>
<feature type="transmembrane region" description="Helical" evidence="8">
    <location>
        <begin position="227"/>
        <end position="249"/>
    </location>
</feature>
<feature type="transmembrane region" description="Helical" evidence="8">
    <location>
        <begin position="97"/>
        <end position="115"/>
    </location>
</feature>
<sequence length="370" mass="36965">MTETRNRLASTPASASVSTTASVRRRGVVRLGSLSFLVAPRTVIVGVVVTALALVLFAAGIGVGDYPLSAIDVGRILLGGGTRVENVIVFDVGLPRALVALLVGVGLGLSGALTQTIARNPLATPDVLGITAGASAAAVFGIAFGSGWGSWFADVGTPISALVGAGIGALLMYLLAWRGGIDAFRLVLVGVALTWVFQALVAFGLTRARINDVGRAQRWLIGSVSDATWASVTTLSVTLVAAVIAVTAVRRGSGVLGLGEDLARGLGVRTSGVTAVALVVAVVVAAITVSAAGPIAFVALLAPQIALRLCATPAPPPIISGIVGGVLVVGSDLLCRSLLPAGLSVGVVTAGIGGPFLIYLMIAVSRKASA</sequence>
<evidence type="ECO:0000313" key="10">
    <source>
        <dbReference type="Proteomes" id="UP001432128"/>
    </source>
</evidence>
<organism evidence="9 10">
    <name type="scientific">Williamsia herbipolensis</name>
    <dbReference type="NCBI Taxonomy" id="1603258"/>
    <lineage>
        <taxon>Bacteria</taxon>
        <taxon>Bacillati</taxon>
        <taxon>Actinomycetota</taxon>
        <taxon>Actinomycetes</taxon>
        <taxon>Mycobacteriales</taxon>
        <taxon>Nocardiaceae</taxon>
        <taxon>Williamsia</taxon>
    </lineage>
</organism>
<dbReference type="Pfam" id="PF01032">
    <property type="entry name" value="FecCD"/>
    <property type="match status" value="1"/>
</dbReference>
<dbReference type="RefSeq" id="WP_328858962.1">
    <property type="nucleotide sequence ID" value="NZ_CP108021.1"/>
</dbReference>
<evidence type="ECO:0000313" key="9">
    <source>
        <dbReference type="EMBL" id="WUM22021.1"/>
    </source>
</evidence>
<reference evidence="9 10" key="1">
    <citation type="submission" date="2022-10" db="EMBL/GenBank/DDBJ databases">
        <title>The complete genomes of actinobacterial strains from the NBC collection.</title>
        <authorList>
            <person name="Joergensen T.S."/>
            <person name="Alvarez Arevalo M."/>
            <person name="Sterndorff E.B."/>
            <person name="Faurdal D."/>
            <person name="Vuksanovic O."/>
            <person name="Mourched A.-S."/>
            <person name="Charusanti P."/>
            <person name="Shaw S."/>
            <person name="Blin K."/>
            <person name="Weber T."/>
        </authorList>
    </citation>
    <scope>NUCLEOTIDE SEQUENCE [LARGE SCALE GENOMIC DNA]</scope>
    <source>
        <strain evidence="9 10">NBC_00319</strain>
    </source>
</reference>
<feature type="transmembrane region" description="Helical" evidence="8">
    <location>
        <begin position="127"/>
        <end position="149"/>
    </location>
</feature>
<dbReference type="Proteomes" id="UP001432128">
    <property type="component" value="Chromosome"/>
</dbReference>
<protein>
    <submittedName>
        <fullName evidence="9">Iron chelate uptake ABC transporter family permease subunit</fullName>
    </submittedName>
</protein>
<feature type="transmembrane region" description="Helical" evidence="8">
    <location>
        <begin position="34"/>
        <end position="59"/>
    </location>
</feature>
<feature type="transmembrane region" description="Helical" evidence="8">
    <location>
        <begin position="318"/>
        <end position="339"/>
    </location>
</feature>
<evidence type="ECO:0000256" key="6">
    <source>
        <dbReference type="ARBA" id="ARBA00022989"/>
    </source>
</evidence>
<keyword evidence="5 8" id="KW-0812">Transmembrane</keyword>
<feature type="transmembrane region" description="Helical" evidence="8">
    <location>
        <begin position="155"/>
        <end position="176"/>
    </location>
</feature>
<dbReference type="GO" id="GO:0022857">
    <property type="term" value="F:transmembrane transporter activity"/>
    <property type="evidence" value="ECO:0007669"/>
    <property type="project" value="InterPro"/>
</dbReference>
<dbReference type="GO" id="GO:0005886">
    <property type="term" value="C:plasma membrane"/>
    <property type="evidence" value="ECO:0007669"/>
    <property type="project" value="UniProtKB-SubCell"/>
</dbReference>
<dbReference type="InterPro" id="IPR000522">
    <property type="entry name" value="ABC_transptr_permease_BtuC"/>
</dbReference>
<accession>A0AAU4K7P1</accession>
<comment type="similarity">
    <text evidence="2">Belongs to the binding-protein-dependent transport system permease family. FecCD subfamily.</text>
</comment>
<dbReference type="EMBL" id="CP108021">
    <property type="protein sequence ID" value="WUM22021.1"/>
    <property type="molecule type" value="Genomic_DNA"/>
</dbReference>
<keyword evidence="3" id="KW-0813">Transport</keyword>
<proteinExistence type="inferred from homology"/>
<gene>
    <name evidence="9" type="ORF">OG579_09735</name>
</gene>
<name>A0AAU4K7P1_9NOCA</name>
<keyword evidence="4" id="KW-1003">Cell membrane</keyword>